<comment type="function">
    <text evidence="2 7">Synthesizes alpha-1,4-glucan chains using ADP-glucose.</text>
</comment>
<dbReference type="GO" id="GO:0009011">
    <property type="term" value="F:alpha-1,4-glucan glucosyltransferase (ADP-glucose donor) activity"/>
    <property type="evidence" value="ECO:0007669"/>
    <property type="project" value="UniProtKB-UniRule"/>
</dbReference>
<evidence type="ECO:0000256" key="3">
    <source>
        <dbReference type="ARBA" id="ARBA00010281"/>
    </source>
</evidence>
<dbReference type="Pfam" id="PF08323">
    <property type="entry name" value="Glyco_transf_5"/>
    <property type="match status" value="1"/>
</dbReference>
<comment type="catalytic activity">
    <reaction evidence="1 7">
        <text>[(1-&gt;4)-alpha-D-glucosyl](n) + ADP-alpha-D-glucose = [(1-&gt;4)-alpha-D-glucosyl](n+1) + ADP + H(+)</text>
        <dbReference type="Rhea" id="RHEA:18189"/>
        <dbReference type="Rhea" id="RHEA-COMP:9584"/>
        <dbReference type="Rhea" id="RHEA-COMP:9587"/>
        <dbReference type="ChEBI" id="CHEBI:15378"/>
        <dbReference type="ChEBI" id="CHEBI:15444"/>
        <dbReference type="ChEBI" id="CHEBI:57498"/>
        <dbReference type="ChEBI" id="CHEBI:456216"/>
        <dbReference type="EC" id="2.4.1.21"/>
    </reaction>
</comment>
<feature type="binding site" evidence="7">
    <location>
        <position position="15"/>
    </location>
    <ligand>
        <name>ADP-alpha-D-glucose</name>
        <dbReference type="ChEBI" id="CHEBI:57498"/>
    </ligand>
</feature>
<feature type="domain" description="Starch synthase catalytic" evidence="9">
    <location>
        <begin position="2"/>
        <end position="234"/>
    </location>
</feature>
<reference evidence="10" key="1">
    <citation type="submission" date="2020-08" db="EMBL/GenBank/DDBJ databases">
        <title>Genome public.</title>
        <authorList>
            <person name="Liu C."/>
            <person name="Sun Q."/>
        </authorList>
    </citation>
    <scope>NUCLEOTIDE SEQUENCE</scope>
    <source>
        <strain evidence="10">NSJ-33</strain>
    </source>
</reference>
<dbReference type="NCBIfam" id="TIGR02095">
    <property type="entry name" value="glgA"/>
    <property type="match status" value="1"/>
</dbReference>
<sequence length="473" mass="53614">MKILFAASEALPFIKVGGLGDVAGALPKALVQKGHDVRVVIPLYSSMKQQMRDQCQYMKYFYFNFGWRSSYCGVFTALVDGVTYYLIDNEQYFKRPAPYGEYDDAERFAYFSKAVLEILPQVGFFPDVIHANDWHTALVSVYLDTQYRLIEGYGNIKTVFSIHNIEFQGKYGMEILESVLGIYKGQANLLEHDGCINLMKGAIECSNAVTTVSRSYAQEILSPYFSFGLDPILRARQYKLTGIVNGIDTDLFDPATDVHIHTNYTANTPDNKRFNKRELQREMGLPERNDIPLIGMVTRLTPQKGVDLLEQVMDKLMECDIQLIVLGTGYPDYENFMRYCEYAHHDKVRSCIMFSSSLAQKIYAGADMFLMPSRSEPCGLAQMIALRYGTIPIVHAVGGLKDTVHPFEAGSGTGNGVTFQSFNAYDMLDAIYRSMTIWYDKDQLKTILRNGMTGDYSWNASADEYIRIYESIL</sequence>
<dbReference type="EC" id="2.4.1.21" evidence="7"/>
<dbReference type="PANTHER" id="PTHR45825:SF11">
    <property type="entry name" value="ALPHA AMYLASE DOMAIN-CONTAINING PROTEIN"/>
    <property type="match status" value="1"/>
</dbReference>
<proteinExistence type="inferred from homology"/>
<evidence type="ECO:0000256" key="6">
    <source>
        <dbReference type="ARBA" id="ARBA00023056"/>
    </source>
</evidence>
<keyword evidence="6 7" id="KW-0320">Glycogen biosynthesis</keyword>
<keyword evidence="5 7" id="KW-0808">Transferase</keyword>
<dbReference type="Proteomes" id="UP000610760">
    <property type="component" value="Unassembled WGS sequence"/>
</dbReference>
<evidence type="ECO:0000256" key="7">
    <source>
        <dbReference type="HAMAP-Rule" id="MF_00484"/>
    </source>
</evidence>
<dbReference type="HAMAP" id="MF_00484">
    <property type="entry name" value="Glycogen_synth"/>
    <property type="match status" value="1"/>
</dbReference>
<protein>
    <recommendedName>
        <fullName evidence="7">Glycogen synthase</fullName>
        <ecNumber evidence="7">2.4.1.21</ecNumber>
    </recommendedName>
    <alternativeName>
        <fullName evidence="7">Starch [bacterial glycogen] synthase</fullName>
    </alternativeName>
</protein>
<dbReference type="AlphaFoldDB" id="A0A926E6T5"/>
<dbReference type="InterPro" id="IPR011835">
    <property type="entry name" value="GS/SS"/>
</dbReference>
<organism evidence="10 11">
    <name type="scientific">Fumia xinanensis</name>
    <dbReference type="NCBI Taxonomy" id="2763659"/>
    <lineage>
        <taxon>Bacteria</taxon>
        <taxon>Bacillati</taxon>
        <taxon>Bacillota</taxon>
        <taxon>Clostridia</taxon>
        <taxon>Eubacteriales</taxon>
        <taxon>Oscillospiraceae</taxon>
        <taxon>Fumia</taxon>
    </lineage>
</organism>
<dbReference type="SUPFAM" id="SSF53756">
    <property type="entry name" value="UDP-Glycosyltransferase/glycogen phosphorylase"/>
    <property type="match status" value="1"/>
</dbReference>
<dbReference type="NCBIfam" id="NF001898">
    <property type="entry name" value="PRK00654.1-1"/>
    <property type="match status" value="1"/>
</dbReference>
<comment type="pathway">
    <text evidence="7">Glycan biosynthesis; glycogen biosynthesis.</text>
</comment>
<keyword evidence="4 7" id="KW-0328">Glycosyltransferase</keyword>
<evidence type="ECO:0000256" key="4">
    <source>
        <dbReference type="ARBA" id="ARBA00022676"/>
    </source>
</evidence>
<name>A0A926E6T5_9FIRM</name>
<dbReference type="CDD" id="cd03791">
    <property type="entry name" value="GT5_Glycogen_synthase_DULL1-like"/>
    <property type="match status" value="1"/>
</dbReference>
<gene>
    <name evidence="7 10" type="primary">glgA</name>
    <name evidence="10" type="ORF">H8710_11270</name>
</gene>
<evidence type="ECO:0000313" key="10">
    <source>
        <dbReference type="EMBL" id="MBC8560643.1"/>
    </source>
</evidence>
<dbReference type="Pfam" id="PF00534">
    <property type="entry name" value="Glycos_transf_1"/>
    <property type="match status" value="1"/>
</dbReference>
<dbReference type="GO" id="GO:0004373">
    <property type="term" value="F:alpha-1,4-glucan glucosyltransferase (UDP-glucose donor) activity"/>
    <property type="evidence" value="ECO:0007669"/>
    <property type="project" value="InterPro"/>
</dbReference>
<evidence type="ECO:0000313" key="11">
    <source>
        <dbReference type="Proteomes" id="UP000610760"/>
    </source>
</evidence>
<evidence type="ECO:0000256" key="2">
    <source>
        <dbReference type="ARBA" id="ARBA00002764"/>
    </source>
</evidence>
<dbReference type="Gene3D" id="3.40.50.2000">
    <property type="entry name" value="Glycogen Phosphorylase B"/>
    <property type="match status" value="2"/>
</dbReference>
<accession>A0A926E6T5</accession>
<evidence type="ECO:0000256" key="1">
    <source>
        <dbReference type="ARBA" id="ARBA00001478"/>
    </source>
</evidence>
<dbReference type="GO" id="GO:0005978">
    <property type="term" value="P:glycogen biosynthetic process"/>
    <property type="evidence" value="ECO:0007669"/>
    <property type="project" value="UniProtKB-UniRule"/>
</dbReference>
<dbReference type="InterPro" id="IPR013534">
    <property type="entry name" value="Starch_synth_cat_dom"/>
</dbReference>
<comment type="caution">
    <text evidence="10">The sequence shown here is derived from an EMBL/GenBank/DDBJ whole genome shotgun (WGS) entry which is preliminary data.</text>
</comment>
<evidence type="ECO:0000259" key="8">
    <source>
        <dbReference type="Pfam" id="PF00534"/>
    </source>
</evidence>
<keyword evidence="11" id="KW-1185">Reference proteome</keyword>
<comment type="similarity">
    <text evidence="3 7">Belongs to the glycosyltransferase 1 family. Bacterial/plant glycogen synthase subfamily.</text>
</comment>
<evidence type="ECO:0000256" key="5">
    <source>
        <dbReference type="ARBA" id="ARBA00022679"/>
    </source>
</evidence>
<dbReference type="RefSeq" id="WP_249295778.1">
    <property type="nucleotide sequence ID" value="NZ_JACRSV010000004.1"/>
</dbReference>
<dbReference type="PANTHER" id="PTHR45825">
    <property type="entry name" value="GRANULE-BOUND STARCH SYNTHASE 1, CHLOROPLASTIC/AMYLOPLASTIC"/>
    <property type="match status" value="1"/>
</dbReference>
<evidence type="ECO:0000259" key="9">
    <source>
        <dbReference type="Pfam" id="PF08323"/>
    </source>
</evidence>
<dbReference type="InterPro" id="IPR001296">
    <property type="entry name" value="Glyco_trans_1"/>
</dbReference>
<dbReference type="EMBL" id="JACRSV010000004">
    <property type="protein sequence ID" value="MBC8560643.1"/>
    <property type="molecule type" value="Genomic_DNA"/>
</dbReference>
<feature type="domain" description="Glycosyl transferase family 1" evidence="8">
    <location>
        <begin position="288"/>
        <end position="432"/>
    </location>
</feature>